<dbReference type="Gene3D" id="3.40.50.1820">
    <property type="entry name" value="alpha/beta hydrolase"/>
    <property type="match status" value="1"/>
</dbReference>
<keyword evidence="1" id="KW-0378">Hydrolase</keyword>
<comment type="caution">
    <text evidence="3">The sequence shown here is derived from an EMBL/GenBank/DDBJ whole genome shotgun (WGS) entry which is preliminary data.</text>
</comment>
<evidence type="ECO:0000256" key="1">
    <source>
        <dbReference type="ARBA" id="ARBA00022801"/>
    </source>
</evidence>
<dbReference type="SUPFAM" id="SSF53474">
    <property type="entry name" value="alpha/beta-Hydrolases"/>
    <property type="match status" value="1"/>
</dbReference>
<dbReference type="AlphaFoldDB" id="F9DXL2"/>
<dbReference type="PANTHER" id="PTHR48081">
    <property type="entry name" value="AB HYDROLASE SUPERFAMILY PROTEIN C4A8.06C"/>
    <property type="match status" value="1"/>
</dbReference>
<protein>
    <recommendedName>
        <fullName evidence="2">BD-FAE-like domain-containing protein</fullName>
    </recommendedName>
</protein>
<reference evidence="3 4" key="1">
    <citation type="submission" date="2011-04" db="EMBL/GenBank/DDBJ databases">
        <authorList>
            <person name="Muzny D."/>
            <person name="Qin X."/>
            <person name="Deng J."/>
            <person name="Jiang H."/>
            <person name="Liu Y."/>
            <person name="Qu J."/>
            <person name="Song X.-Z."/>
            <person name="Zhang L."/>
            <person name="Thornton R."/>
            <person name="Coyle M."/>
            <person name="Francisco L."/>
            <person name="Jackson L."/>
            <person name="Javaid M."/>
            <person name="Korchina V."/>
            <person name="Kovar C."/>
            <person name="Mata R."/>
            <person name="Mathew T."/>
            <person name="Ngo R."/>
            <person name="Nguyen L."/>
            <person name="Nguyen N."/>
            <person name="Okwuonu G."/>
            <person name="Ongeri F."/>
            <person name="Pham C."/>
            <person name="Simmons D."/>
            <person name="Wilczek-Boney K."/>
            <person name="Hale W."/>
            <person name="Jakkamsetti A."/>
            <person name="Pham P."/>
            <person name="Ruth R."/>
            <person name="San Lucas F."/>
            <person name="Warren J."/>
            <person name="Zhang J."/>
            <person name="Zhao Z."/>
            <person name="Zhou C."/>
            <person name="Zhu D."/>
            <person name="Lee S."/>
            <person name="Bess C."/>
            <person name="Blankenburg K."/>
            <person name="Forbes L."/>
            <person name="Fu Q."/>
            <person name="Gubbala S."/>
            <person name="Hirani K."/>
            <person name="Jayaseelan J.C."/>
            <person name="Lara F."/>
            <person name="Munidasa M."/>
            <person name="Palculict T."/>
            <person name="Patil S."/>
            <person name="Pu L.-L."/>
            <person name="Saada N."/>
            <person name="Tang L."/>
            <person name="Weissenberger G."/>
            <person name="Zhu Y."/>
            <person name="Hemphill L."/>
            <person name="Shang Y."/>
            <person name="Youmans B."/>
            <person name="Ayvaz T."/>
            <person name="Ross M."/>
            <person name="Santibanez J."/>
            <person name="Aqrawi P."/>
            <person name="Gross S."/>
            <person name="Joshi V."/>
            <person name="Fowler G."/>
            <person name="Nazareth L."/>
            <person name="Reid J."/>
            <person name="Worley K."/>
            <person name="Petrosino J."/>
            <person name="Highlander S."/>
            <person name="Gibbs R."/>
        </authorList>
    </citation>
    <scope>NUCLEOTIDE SEQUENCE [LARGE SCALE GENOMIC DNA]</scope>
    <source>
        <strain evidence="3 4">2681</strain>
    </source>
</reference>
<dbReference type="RefSeq" id="WP_009498234.1">
    <property type="nucleotide sequence ID" value="NZ_GL982998.1"/>
</dbReference>
<proteinExistence type="predicted"/>
<dbReference type="PANTHER" id="PTHR48081:SF33">
    <property type="entry name" value="KYNURENINE FORMAMIDASE"/>
    <property type="match status" value="1"/>
</dbReference>
<dbReference type="Pfam" id="PF20434">
    <property type="entry name" value="BD-FAE"/>
    <property type="match status" value="1"/>
</dbReference>
<dbReference type="GO" id="GO:0016787">
    <property type="term" value="F:hydrolase activity"/>
    <property type="evidence" value="ECO:0007669"/>
    <property type="project" value="UniProtKB-KW"/>
</dbReference>
<organism evidence="3 4">
    <name type="scientific">Sporosarcina newyorkensis 2681</name>
    <dbReference type="NCBI Taxonomy" id="1027292"/>
    <lineage>
        <taxon>Bacteria</taxon>
        <taxon>Bacillati</taxon>
        <taxon>Bacillota</taxon>
        <taxon>Bacilli</taxon>
        <taxon>Bacillales</taxon>
        <taxon>Caryophanaceae</taxon>
        <taxon>Sporosarcina</taxon>
    </lineage>
</organism>
<dbReference type="Proteomes" id="UP000005316">
    <property type="component" value="Unassembled WGS sequence"/>
</dbReference>
<evidence type="ECO:0000259" key="2">
    <source>
        <dbReference type="Pfam" id="PF20434"/>
    </source>
</evidence>
<dbReference type="OrthoDB" id="9815425at2"/>
<evidence type="ECO:0000313" key="3">
    <source>
        <dbReference type="EMBL" id="EGQ20520.1"/>
    </source>
</evidence>
<dbReference type="InterPro" id="IPR029058">
    <property type="entry name" value="AB_hydrolase_fold"/>
</dbReference>
<dbReference type="eggNOG" id="COG0657">
    <property type="taxonomic scope" value="Bacteria"/>
</dbReference>
<dbReference type="InterPro" id="IPR050300">
    <property type="entry name" value="GDXG_lipolytic_enzyme"/>
</dbReference>
<feature type="domain" description="BD-FAE-like" evidence="2">
    <location>
        <begin position="24"/>
        <end position="220"/>
    </location>
</feature>
<gene>
    <name evidence="3" type="ORF">HMPREF9372_3543</name>
</gene>
<dbReference type="HOGENOM" id="CLU_012494_4_0_9"/>
<name>F9DXL2_9BACL</name>
<sequence>MEKVITIKKNIVFGQTDKELLTADVYMPKEGNDLPAVILIHGGAFQSGSKEMYQDWGRYLAESGFVAMAINYRLATEKYSIWPGVMNDIQAAVNWLVSKSSDWGIEPQRIGLIGDSAGAYLATQYSLQNPANASFNIRAVVNVYGVYDWEKEWENSRDMTQRYFGKSYSEAKEEFRIASPINLIESAVNNSVFDTSYFVIWGNTDKVAHPSHSEVLVENLEKNGIETKKLVIPNKGHFWFNIIPGLDGGTVQDYPNNEVAPLIIEFLNETLCTPVVGNFAMSRIQTLKTLL</sequence>
<accession>F9DXL2</accession>
<dbReference type="InterPro" id="IPR049492">
    <property type="entry name" value="BD-FAE-like_dom"/>
</dbReference>
<evidence type="ECO:0000313" key="4">
    <source>
        <dbReference type="Proteomes" id="UP000005316"/>
    </source>
</evidence>
<dbReference type="EMBL" id="AFPZ01000111">
    <property type="protein sequence ID" value="EGQ20520.1"/>
    <property type="molecule type" value="Genomic_DNA"/>
</dbReference>